<keyword evidence="9 15" id="KW-0808">Transferase</keyword>
<keyword evidence="7 15" id="KW-0963">Cytoplasm</keyword>
<sequence length="233" mass="26315">MKIDILTIFPQMFNGPLSESLIGKAANKGILEINVTDIRSFSKDKHKKVDDKPFGGGVGMVLKPEPVYDALKSVGVKKKNKEYKNSFAKPLVIYMSPQGKTLNSDLVKNLAKYKHIVFLCGHYEGVDERIMNFVDEEISVGDYVLTGGEIPAMIVTDAVARMIPGVVKEEDSVKNDSFYNGLLDYPHYTRPAVFKKFKVPEVLLSGDHKKIENWRKNEALKRTLQRRPDLIKK</sequence>
<name>A0A0G3WL10_9BACT</name>
<feature type="binding site" evidence="15 16">
    <location>
        <begin position="140"/>
        <end position="145"/>
    </location>
    <ligand>
        <name>S-adenosyl-L-methionine</name>
        <dbReference type="ChEBI" id="CHEBI:59789"/>
    </ligand>
</feature>
<dbReference type="PANTHER" id="PTHR46417">
    <property type="entry name" value="TRNA (GUANINE-N(1)-)-METHYLTRANSFERASE"/>
    <property type="match status" value="1"/>
</dbReference>
<dbReference type="CDD" id="cd18080">
    <property type="entry name" value="TrmD-like"/>
    <property type="match status" value="1"/>
</dbReference>
<organism evidence="19 20">
    <name type="scientific">Endomicrobium proavitum</name>
    <dbReference type="NCBI Taxonomy" id="1408281"/>
    <lineage>
        <taxon>Bacteria</taxon>
        <taxon>Pseudomonadati</taxon>
        <taxon>Elusimicrobiota</taxon>
        <taxon>Endomicrobiia</taxon>
        <taxon>Endomicrobiales</taxon>
        <taxon>Endomicrobiaceae</taxon>
        <taxon>Endomicrobium</taxon>
    </lineage>
</organism>
<dbReference type="GO" id="GO:0005829">
    <property type="term" value="C:cytosol"/>
    <property type="evidence" value="ECO:0007669"/>
    <property type="project" value="TreeGrafter"/>
</dbReference>
<evidence type="ECO:0000256" key="2">
    <source>
        <dbReference type="ARBA" id="ARBA00004496"/>
    </source>
</evidence>
<dbReference type="AlphaFoldDB" id="A0A0G3WL10"/>
<keyword evidence="10 15" id="KW-0949">S-adenosyl-L-methionine</keyword>
<evidence type="ECO:0000256" key="14">
    <source>
        <dbReference type="ARBA" id="ARBA00047783"/>
    </source>
</evidence>
<dbReference type="GO" id="GO:0002939">
    <property type="term" value="P:tRNA N1-guanine methylation"/>
    <property type="evidence" value="ECO:0007669"/>
    <property type="project" value="TreeGrafter"/>
</dbReference>
<comment type="similarity">
    <text evidence="3 15 17">Belongs to the RNA methyltransferase TrmD family.</text>
</comment>
<accession>A0A0G3WL10</accession>
<evidence type="ECO:0000256" key="3">
    <source>
        <dbReference type="ARBA" id="ARBA00007630"/>
    </source>
</evidence>
<dbReference type="KEGG" id="epo:Epro_1191"/>
<feature type="binding site" evidence="15 16">
    <location>
        <position position="121"/>
    </location>
    <ligand>
        <name>S-adenosyl-L-methionine</name>
        <dbReference type="ChEBI" id="CHEBI:59789"/>
    </ligand>
</feature>
<comment type="function">
    <text evidence="1 15 17">Specifically methylates guanosine-37 in various tRNAs.</text>
</comment>
<evidence type="ECO:0000259" key="18">
    <source>
        <dbReference type="Pfam" id="PF01746"/>
    </source>
</evidence>
<comment type="subcellular location">
    <subcellularLocation>
        <location evidence="2 15 17">Cytoplasm</location>
    </subcellularLocation>
</comment>
<dbReference type="NCBIfam" id="TIGR00088">
    <property type="entry name" value="trmD"/>
    <property type="match status" value="1"/>
</dbReference>
<protein>
    <recommendedName>
        <fullName evidence="6 15">tRNA (guanine-N(1)-)-methyltransferase</fullName>
        <ecNumber evidence="5 15">2.1.1.228</ecNumber>
    </recommendedName>
    <alternativeName>
        <fullName evidence="12 15">M1G-methyltransferase</fullName>
    </alternativeName>
    <alternativeName>
        <fullName evidence="13 15">tRNA [GM37] methyltransferase</fullName>
    </alternativeName>
</protein>
<dbReference type="FunFam" id="3.40.1280.10:FF:000001">
    <property type="entry name" value="tRNA (guanine-N(1)-)-methyltransferase"/>
    <property type="match status" value="1"/>
</dbReference>
<evidence type="ECO:0000256" key="15">
    <source>
        <dbReference type="HAMAP-Rule" id="MF_00605"/>
    </source>
</evidence>
<dbReference type="InterPro" id="IPR002649">
    <property type="entry name" value="tRNA_m1G_MeTrfase_TrmD"/>
</dbReference>
<evidence type="ECO:0000256" key="16">
    <source>
        <dbReference type="PIRSR" id="PIRSR000386-1"/>
    </source>
</evidence>
<keyword evidence="8 15" id="KW-0489">Methyltransferase</keyword>
<dbReference type="RefSeq" id="WP_052571226.1">
    <property type="nucleotide sequence ID" value="NZ_CP009498.1"/>
</dbReference>
<dbReference type="Pfam" id="PF01746">
    <property type="entry name" value="tRNA_m1G_MT"/>
    <property type="match status" value="1"/>
</dbReference>
<evidence type="ECO:0000313" key="19">
    <source>
        <dbReference type="EMBL" id="AKL98570.1"/>
    </source>
</evidence>
<evidence type="ECO:0000256" key="10">
    <source>
        <dbReference type="ARBA" id="ARBA00022691"/>
    </source>
</evidence>
<dbReference type="Proteomes" id="UP000035337">
    <property type="component" value="Chromosome"/>
</dbReference>
<evidence type="ECO:0000256" key="7">
    <source>
        <dbReference type="ARBA" id="ARBA00022490"/>
    </source>
</evidence>
<evidence type="ECO:0000256" key="17">
    <source>
        <dbReference type="RuleBase" id="RU003464"/>
    </source>
</evidence>
<dbReference type="HAMAP" id="MF_00605">
    <property type="entry name" value="TrmD"/>
    <property type="match status" value="1"/>
</dbReference>
<gene>
    <name evidence="15 19" type="primary">trmD</name>
    <name evidence="19" type="ORF">Epro_1191</name>
</gene>
<dbReference type="InterPro" id="IPR029026">
    <property type="entry name" value="tRNA_m1G_MTases_N"/>
</dbReference>
<evidence type="ECO:0000256" key="6">
    <source>
        <dbReference type="ARBA" id="ARBA00014679"/>
    </source>
</evidence>
<dbReference type="STRING" id="1408281.Epro_1191"/>
<dbReference type="InterPro" id="IPR029028">
    <property type="entry name" value="Alpha/beta_knot_MTases"/>
</dbReference>
<evidence type="ECO:0000256" key="12">
    <source>
        <dbReference type="ARBA" id="ARBA00029736"/>
    </source>
</evidence>
<evidence type="ECO:0000256" key="13">
    <source>
        <dbReference type="ARBA" id="ARBA00033392"/>
    </source>
</evidence>
<dbReference type="SUPFAM" id="SSF75217">
    <property type="entry name" value="alpha/beta knot"/>
    <property type="match status" value="1"/>
</dbReference>
<dbReference type="InterPro" id="IPR023148">
    <property type="entry name" value="tRNA_m1G_MeTrfase_C_sf"/>
</dbReference>
<dbReference type="PATRIC" id="fig|1408281.3.peg.1228"/>
<evidence type="ECO:0000256" key="8">
    <source>
        <dbReference type="ARBA" id="ARBA00022603"/>
    </source>
</evidence>
<dbReference type="Gene3D" id="3.40.1280.10">
    <property type="match status" value="1"/>
</dbReference>
<dbReference type="Gene3D" id="1.10.1270.20">
    <property type="entry name" value="tRNA(m1g37)methyltransferase, domain 2"/>
    <property type="match status" value="1"/>
</dbReference>
<keyword evidence="11 15" id="KW-0819">tRNA processing</keyword>
<dbReference type="OrthoDB" id="9807416at2"/>
<comment type="subunit">
    <text evidence="4 15 17">Homodimer.</text>
</comment>
<dbReference type="PIRSF" id="PIRSF000386">
    <property type="entry name" value="tRNA_mtase"/>
    <property type="match status" value="1"/>
</dbReference>
<proteinExistence type="inferred from homology"/>
<dbReference type="NCBIfam" id="NF000648">
    <property type="entry name" value="PRK00026.1"/>
    <property type="match status" value="1"/>
</dbReference>
<dbReference type="EC" id="2.1.1.228" evidence="5 15"/>
<comment type="catalytic activity">
    <reaction evidence="14 15 17">
        <text>guanosine(37) in tRNA + S-adenosyl-L-methionine = N(1)-methylguanosine(37) in tRNA + S-adenosyl-L-homocysteine + H(+)</text>
        <dbReference type="Rhea" id="RHEA:36899"/>
        <dbReference type="Rhea" id="RHEA-COMP:10145"/>
        <dbReference type="Rhea" id="RHEA-COMP:10147"/>
        <dbReference type="ChEBI" id="CHEBI:15378"/>
        <dbReference type="ChEBI" id="CHEBI:57856"/>
        <dbReference type="ChEBI" id="CHEBI:59789"/>
        <dbReference type="ChEBI" id="CHEBI:73542"/>
        <dbReference type="ChEBI" id="CHEBI:74269"/>
        <dbReference type="EC" id="2.1.1.228"/>
    </reaction>
</comment>
<reference evidence="19 20" key="1">
    <citation type="submission" date="2014-09" db="EMBL/GenBank/DDBJ databases">
        <title>Complete genome sequence of Endomicrobium proavitum.</title>
        <authorList>
            <person name="Zheng H."/>
        </authorList>
    </citation>
    <scope>NUCLEOTIDE SEQUENCE [LARGE SCALE GENOMIC DNA]</scope>
    <source>
        <strain evidence="19 20">Rsa215</strain>
    </source>
</reference>
<evidence type="ECO:0000256" key="11">
    <source>
        <dbReference type="ARBA" id="ARBA00022694"/>
    </source>
</evidence>
<dbReference type="PANTHER" id="PTHR46417:SF1">
    <property type="entry name" value="TRNA (GUANINE-N(1)-)-METHYLTRANSFERASE"/>
    <property type="match status" value="1"/>
</dbReference>
<dbReference type="InterPro" id="IPR016009">
    <property type="entry name" value="tRNA_MeTrfase_TRMD/TRM10"/>
</dbReference>
<dbReference type="FunFam" id="1.10.1270.20:FF:000001">
    <property type="entry name" value="tRNA (guanine-N(1)-)-methyltransferase"/>
    <property type="match status" value="1"/>
</dbReference>
<dbReference type="GO" id="GO:0052906">
    <property type="term" value="F:tRNA (guanine(37)-N1)-methyltransferase activity"/>
    <property type="evidence" value="ECO:0007669"/>
    <property type="project" value="UniProtKB-UniRule"/>
</dbReference>
<evidence type="ECO:0000256" key="9">
    <source>
        <dbReference type="ARBA" id="ARBA00022679"/>
    </source>
</evidence>
<keyword evidence="20" id="KW-1185">Reference proteome</keyword>
<dbReference type="EMBL" id="CP009498">
    <property type="protein sequence ID" value="AKL98570.1"/>
    <property type="molecule type" value="Genomic_DNA"/>
</dbReference>
<evidence type="ECO:0000313" key="20">
    <source>
        <dbReference type="Proteomes" id="UP000035337"/>
    </source>
</evidence>
<evidence type="ECO:0000256" key="4">
    <source>
        <dbReference type="ARBA" id="ARBA00011738"/>
    </source>
</evidence>
<evidence type="ECO:0000256" key="1">
    <source>
        <dbReference type="ARBA" id="ARBA00002634"/>
    </source>
</evidence>
<evidence type="ECO:0000256" key="5">
    <source>
        <dbReference type="ARBA" id="ARBA00012807"/>
    </source>
</evidence>
<feature type="domain" description="tRNA methyltransferase TRMD/TRM10-type" evidence="18">
    <location>
        <begin position="1"/>
        <end position="233"/>
    </location>
</feature>